<keyword evidence="2" id="KW-1185">Reference proteome</keyword>
<dbReference type="GeneID" id="97669960"/>
<dbReference type="AlphaFoldDB" id="A0A0M6Z8V1"/>
<dbReference type="Pfam" id="PF10604">
    <property type="entry name" value="Polyketide_cyc2"/>
    <property type="match status" value="1"/>
</dbReference>
<dbReference type="EMBL" id="CXWC01000010">
    <property type="protein sequence ID" value="CTQ70588.1"/>
    <property type="molecule type" value="Genomic_DNA"/>
</dbReference>
<reference evidence="2" key="1">
    <citation type="submission" date="2015-07" db="EMBL/GenBank/DDBJ databases">
        <authorList>
            <person name="Rodrigo-Torres Lidia"/>
            <person name="Arahal R.David."/>
        </authorList>
    </citation>
    <scope>NUCLEOTIDE SEQUENCE [LARGE SCALE GENOMIC DNA]</scope>
    <source>
        <strain evidence="2">CECT 5096</strain>
    </source>
</reference>
<accession>A0A0M6Z8V1</accession>
<sequence length="140" mass="15686">MKTYRKSIDIDAPISEVWQVLTEDLPRDPDPFGILRIDGTLAAGSRIKLWSEIEPKRTFALTVTDFQPPHTMVWRGGMPLRLFTGTRKFSLSTAGGTTRFDMEEVFSGLLSGLIVKSMPDLTSSFEKFANALKEKAEHHG</sequence>
<organism evidence="1 2">
    <name type="scientific">Roseibium album</name>
    <dbReference type="NCBI Taxonomy" id="311410"/>
    <lineage>
        <taxon>Bacteria</taxon>
        <taxon>Pseudomonadati</taxon>
        <taxon>Pseudomonadota</taxon>
        <taxon>Alphaproteobacteria</taxon>
        <taxon>Hyphomicrobiales</taxon>
        <taxon>Stappiaceae</taxon>
        <taxon>Roseibium</taxon>
    </lineage>
</organism>
<evidence type="ECO:0000313" key="2">
    <source>
        <dbReference type="Proteomes" id="UP000049983"/>
    </source>
</evidence>
<proteinExistence type="predicted"/>
<dbReference type="RefSeq" id="WP_055113261.1">
    <property type="nucleotide sequence ID" value="NZ_CXWA01000001.1"/>
</dbReference>
<evidence type="ECO:0000313" key="1">
    <source>
        <dbReference type="EMBL" id="CTQ70588.1"/>
    </source>
</evidence>
<gene>
    <name evidence="1" type="ORF">LA5096_02585</name>
</gene>
<dbReference type="InterPro" id="IPR023393">
    <property type="entry name" value="START-like_dom_sf"/>
</dbReference>
<dbReference type="Proteomes" id="UP000049983">
    <property type="component" value="Unassembled WGS sequence"/>
</dbReference>
<dbReference type="CDD" id="cd07822">
    <property type="entry name" value="SRPBCC_4"/>
    <property type="match status" value="1"/>
</dbReference>
<dbReference type="InterPro" id="IPR019587">
    <property type="entry name" value="Polyketide_cyclase/dehydratase"/>
</dbReference>
<name>A0A0M6Z8V1_9HYPH</name>
<dbReference type="STRING" id="311410.LA5095_01330"/>
<dbReference type="SUPFAM" id="SSF55961">
    <property type="entry name" value="Bet v1-like"/>
    <property type="match status" value="1"/>
</dbReference>
<dbReference type="Gene3D" id="3.30.530.20">
    <property type="match status" value="1"/>
</dbReference>
<protein>
    <submittedName>
        <fullName evidence="1">Polyketide cyclase / dehydrase and lipid transport</fullName>
    </submittedName>
</protein>